<dbReference type="EMBL" id="BMFA01000005">
    <property type="protein sequence ID" value="GGB46848.1"/>
    <property type="molecule type" value="Genomic_DNA"/>
</dbReference>
<evidence type="ECO:0000259" key="5">
    <source>
        <dbReference type="Pfam" id="PF00582"/>
    </source>
</evidence>
<dbReference type="SUPFAM" id="SSF52402">
    <property type="entry name" value="Adenine nucleotide alpha hydrolases-like"/>
    <property type="match status" value="2"/>
</dbReference>
<comment type="caution">
    <text evidence="6">The sequence shown here is derived from an EMBL/GenBank/DDBJ whole genome shotgun (WGS) entry which is preliminary data.</text>
</comment>
<evidence type="ECO:0000313" key="7">
    <source>
        <dbReference type="Proteomes" id="UP000605148"/>
    </source>
</evidence>
<evidence type="ECO:0000256" key="1">
    <source>
        <dbReference type="ARBA" id="ARBA00004496"/>
    </source>
</evidence>
<dbReference type="InterPro" id="IPR006016">
    <property type="entry name" value="UspA"/>
</dbReference>
<dbReference type="InterPro" id="IPR006015">
    <property type="entry name" value="Universal_stress_UspA"/>
</dbReference>
<dbReference type="PANTHER" id="PTHR47892">
    <property type="entry name" value="UNIVERSAL STRESS PROTEIN E"/>
    <property type="match status" value="1"/>
</dbReference>
<comment type="similarity">
    <text evidence="2">Belongs to the universal stress protein A family.</text>
</comment>
<evidence type="ECO:0000256" key="2">
    <source>
        <dbReference type="ARBA" id="ARBA00008791"/>
    </source>
</evidence>
<proteinExistence type="inferred from homology"/>
<dbReference type="Pfam" id="PF00582">
    <property type="entry name" value="Usp"/>
    <property type="match status" value="2"/>
</dbReference>
<comment type="subcellular location">
    <subcellularLocation>
        <location evidence="1">Cytoplasm</location>
    </subcellularLocation>
</comment>
<evidence type="ECO:0000256" key="4">
    <source>
        <dbReference type="ARBA" id="ARBA00037131"/>
    </source>
</evidence>
<evidence type="ECO:0000256" key="3">
    <source>
        <dbReference type="ARBA" id="ARBA00022490"/>
    </source>
</evidence>
<keyword evidence="7" id="KW-1185">Reference proteome</keyword>
<name>A0A916TIE5_9HYPH</name>
<organism evidence="6 7">
    <name type="scientific">Roseibium aquae</name>
    <dbReference type="NCBI Taxonomy" id="1323746"/>
    <lineage>
        <taxon>Bacteria</taxon>
        <taxon>Pseudomonadati</taxon>
        <taxon>Pseudomonadota</taxon>
        <taxon>Alphaproteobacteria</taxon>
        <taxon>Hyphomicrobiales</taxon>
        <taxon>Stappiaceae</taxon>
        <taxon>Roseibium</taxon>
    </lineage>
</organism>
<reference evidence="6" key="2">
    <citation type="submission" date="2020-09" db="EMBL/GenBank/DDBJ databases">
        <authorList>
            <person name="Sun Q."/>
            <person name="Zhou Y."/>
        </authorList>
    </citation>
    <scope>NUCLEOTIDE SEQUENCE</scope>
    <source>
        <strain evidence="6">CGMCC 1.12426</strain>
    </source>
</reference>
<dbReference type="Gene3D" id="3.40.50.12370">
    <property type="match status" value="1"/>
</dbReference>
<protein>
    <submittedName>
        <fullName evidence="6">Universal stress protein</fullName>
    </submittedName>
</protein>
<dbReference type="RefSeq" id="WP_150496031.1">
    <property type="nucleotide sequence ID" value="NZ_BMFA01000005.1"/>
</dbReference>
<sequence length="341" mass="36548">MTGDAMPMPTVPRRVLAVVGRADDLPGLRAASRLAQQHGAELRVMSCISPPNDLGIMARVTGLSPERMLERLQSDRKADLLTALACAGERPVSDPEVAVGKPFVKIIRTVLRDDIDLVVKTAEPLAGFPRFLLASTDQHLLRKCPCPVWLQMEQASPAPRRVIAAVDVDDWDAAEPDTLAGLNRAVLRTAGILTDHPDGMLFALHAWQAVGEGLVRAYSSQADAAAASQRYVREVESIRYNALEALIREAEKDQACRDLTITPRLVEGDARTVIAEEAQRLGADLIVMGTVARTGLGGVIIGNTAEDILNHNACSVVAVKPSGFISPLATASVIHPGSEQE</sequence>
<keyword evidence="3" id="KW-0963">Cytoplasm</keyword>
<feature type="domain" description="UspA" evidence="5">
    <location>
        <begin position="185"/>
        <end position="320"/>
    </location>
</feature>
<dbReference type="PRINTS" id="PR01438">
    <property type="entry name" value="UNVRSLSTRESS"/>
</dbReference>
<reference evidence="6" key="1">
    <citation type="journal article" date="2014" name="Int. J. Syst. Evol. Microbiol.">
        <title>Complete genome sequence of Corynebacterium casei LMG S-19264T (=DSM 44701T), isolated from a smear-ripened cheese.</title>
        <authorList>
            <consortium name="US DOE Joint Genome Institute (JGI-PGF)"/>
            <person name="Walter F."/>
            <person name="Albersmeier A."/>
            <person name="Kalinowski J."/>
            <person name="Ruckert C."/>
        </authorList>
    </citation>
    <scope>NUCLEOTIDE SEQUENCE</scope>
    <source>
        <strain evidence="6">CGMCC 1.12426</strain>
    </source>
</reference>
<comment type="function">
    <text evidence="4">Required for resistance to DNA-damaging agents.</text>
</comment>
<dbReference type="CDD" id="cd00293">
    <property type="entry name" value="USP-like"/>
    <property type="match status" value="1"/>
</dbReference>
<accession>A0A916TIE5</accession>
<gene>
    <name evidence="6" type="ORF">GCM10011316_18700</name>
</gene>
<dbReference type="Proteomes" id="UP000605148">
    <property type="component" value="Unassembled WGS sequence"/>
</dbReference>
<feature type="domain" description="UspA" evidence="5">
    <location>
        <begin position="13"/>
        <end position="149"/>
    </location>
</feature>
<dbReference type="AlphaFoldDB" id="A0A916TIE5"/>
<evidence type="ECO:0000313" key="6">
    <source>
        <dbReference type="EMBL" id="GGB46848.1"/>
    </source>
</evidence>
<dbReference type="GO" id="GO:0005737">
    <property type="term" value="C:cytoplasm"/>
    <property type="evidence" value="ECO:0007669"/>
    <property type="project" value="UniProtKB-SubCell"/>
</dbReference>
<dbReference type="PANTHER" id="PTHR47892:SF1">
    <property type="entry name" value="UNIVERSAL STRESS PROTEIN E"/>
    <property type="match status" value="1"/>
</dbReference>
<dbReference type="OrthoDB" id="5564966at2"/>